<dbReference type="AlphaFoldDB" id="A0A7K0BXE9"/>
<keyword evidence="1" id="KW-0472">Membrane</keyword>
<dbReference type="Proteomes" id="UP000487268">
    <property type="component" value="Unassembled WGS sequence"/>
</dbReference>
<organism evidence="2 3">
    <name type="scientific">Actinomadura macrotermitis</name>
    <dbReference type="NCBI Taxonomy" id="2585200"/>
    <lineage>
        <taxon>Bacteria</taxon>
        <taxon>Bacillati</taxon>
        <taxon>Actinomycetota</taxon>
        <taxon>Actinomycetes</taxon>
        <taxon>Streptosporangiales</taxon>
        <taxon>Thermomonosporaceae</taxon>
        <taxon>Actinomadura</taxon>
    </lineage>
</organism>
<feature type="transmembrane region" description="Helical" evidence="1">
    <location>
        <begin position="24"/>
        <end position="43"/>
    </location>
</feature>
<evidence type="ECO:0000313" key="2">
    <source>
        <dbReference type="EMBL" id="MQY05849.1"/>
    </source>
</evidence>
<feature type="transmembrane region" description="Helical" evidence="1">
    <location>
        <begin position="49"/>
        <end position="69"/>
    </location>
</feature>
<proteinExistence type="predicted"/>
<protein>
    <submittedName>
        <fullName evidence="2">Uncharacterized protein</fullName>
    </submittedName>
</protein>
<keyword evidence="3" id="KW-1185">Reference proteome</keyword>
<gene>
    <name evidence="2" type="ORF">ACRB68_39260</name>
</gene>
<dbReference type="EMBL" id="WEGH01000002">
    <property type="protein sequence ID" value="MQY05849.1"/>
    <property type="molecule type" value="Genomic_DNA"/>
</dbReference>
<accession>A0A7K0BXE9</accession>
<comment type="caution">
    <text evidence="2">The sequence shown here is derived from an EMBL/GenBank/DDBJ whole genome shotgun (WGS) entry which is preliminary data.</text>
</comment>
<evidence type="ECO:0000313" key="3">
    <source>
        <dbReference type="Proteomes" id="UP000487268"/>
    </source>
</evidence>
<reference evidence="2 3" key="1">
    <citation type="submission" date="2019-10" db="EMBL/GenBank/DDBJ databases">
        <title>Actinomadura rubteroloni sp. nov. and Actinomadura macrotermitis sp. nov., isolated from the gut of fungus growing-termite Macrotermes natalensis.</title>
        <authorList>
            <person name="Benndorf R."/>
            <person name="Martin K."/>
            <person name="Kuefner M."/>
            <person name="De Beer W."/>
            <person name="Kaster A.-K."/>
            <person name="Vollmers J."/>
            <person name="Poulsen M."/>
            <person name="Beemelmanns C."/>
        </authorList>
    </citation>
    <scope>NUCLEOTIDE SEQUENCE [LARGE SCALE GENOMIC DNA]</scope>
    <source>
        <strain evidence="2 3">RB68</strain>
    </source>
</reference>
<evidence type="ECO:0000256" key="1">
    <source>
        <dbReference type="SAM" id="Phobius"/>
    </source>
</evidence>
<name>A0A7K0BXE9_9ACTN</name>
<keyword evidence="1" id="KW-1133">Transmembrane helix</keyword>
<keyword evidence="1" id="KW-0812">Transmembrane</keyword>
<sequence length="182" mass="20353">MGPVRLEDDLLWESNNRSGWGLRWLRHVTAAAVLAGFGGLLWLGGERFICVAAFCGAAVYAIWVTVHWLRDRRRFVRVTVANGGLRMQHVSGRTTDHDLRMVTRAHITHRGHSYDDANDRQKLAGAGSATLRLQIAGRRFTSRWAGLDSAELDRLQETWRATCPEAAIDSTCIPGQFAGYSY</sequence>